<gene>
    <name evidence="1" type="ORF">F4821DRAFT_238666</name>
</gene>
<reference evidence="1 2" key="1">
    <citation type="journal article" date="2022" name="New Phytol.">
        <title>Ecological generalism drives hyperdiversity of secondary metabolite gene clusters in xylarialean endophytes.</title>
        <authorList>
            <person name="Franco M.E.E."/>
            <person name="Wisecaver J.H."/>
            <person name="Arnold A.E."/>
            <person name="Ju Y.M."/>
            <person name="Slot J.C."/>
            <person name="Ahrendt S."/>
            <person name="Moore L.P."/>
            <person name="Eastman K.E."/>
            <person name="Scott K."/>
            <person name="Konkel Z."/>
            <person name="Mondo S.J."/>
            <person name="Kuo A."/>
            <person name="Hayes R.D."/>
            <person name="Haridas S."/>
            <person name="Andreopoulos B."/>
            <person name="Riley R."/>
            <person name="LaButti K."/>
            <person name="Pangilinan J."/>
            <person name="Lipzen A."/>
            <person name="Amirebrahimi M."/>
            <person name="Yan J."/>
            <person name="Adam C."/>
            <person name="Keymanesh K."/>
            <person name="Ng V."/>
            <person name="Louie K."/>
            <person name="Northen T."/>
            <person name="Drula E."/>
            <person name="Henrissat B."/>
            <person name="Hsieh H.M."/>
            <person name="Youens-Clark K."/>
            <person name="Lutzoni F."/>
            <person name="Miadlikowska J."/>
            <person name="Eastwood D.C."/>
            <person name="Hamelin R.C."/>
            <person name="Grigoriev I.V."/>
            <person name="U'Ren J.M."/>
        </authorList>
    </citation>
    <scope>NUCLEOTIDE SEQUENCE [LARGE SCALE GENOMIC DNA]</scope>
    <source>
        <strain evidence="1 2">ER1909</strain>
    </source>
</reference>
<organism evidence="1 2">
    <name type="scientific">Hypoxylon rubiginosum</name>
    <dbReference type="NCBI Taxonomy" id="110542"/>
    <lineage>
        <taxon>Eukaryota</taxon>
        <taxon>Fungi</taxon>
        <taxon>Dikarya</taxon>
        <taxon>Ascomycota</taxon>
        <taxon>Pezizomycotina</taxon>
        <taxon>Sordariomycetes</taxon>
        <taxon>Xylariomycetidae</taxon>
        <taxon>Xylariales</taxon>
        <taxon>Hypoxylaceae</taxon>
        <taxon>Hypoxylon</taxon>
    </lineage>
</organism>
<protein>
    <submittedName>
        <fullName evidence="1">Polyketide synthase</fullName>
    </submittedName>
</protein>
<dbReference type="EMBL" id="MU394316">
    <property type="protein sequence ID" value="KAI6086407.1"/>
    <property type="molecule type" value="Genomic_DNA"/>
</dbReference>
<evidence type="ECO:0000313" key="2">
    <source>
        <dbReference type="Proteomes" id="UP001497680"/>
    </source>
</evidence>
<comment type="caution">
    <text evidence="1">The sequence shown here is derived from an EMBL/GenBank/DDBJ whole genome shotgun (WGS) entry which is preliminary data.</text>
</comment>
<name>A0ACC0D138_9PEZI</name>
<accession>A0ACC0D138</accession>
<proteinExistence type="predicted"/>
<dbReference type="Proteomes" id="UP001497680">
    <property type="component" value="Unassembled WGS sequence"/>
</dbReference>
<keyword evidence="2" id="KW-1185">Reference proteome</keyword>
<sequence>MSSETGKRGTSNISLLTSHPHQATIATMSDSDVVVVGSPAASSGGDSSLVLMNLEDKGISSGIDLSSINGDPPCIVGMACRLPGDIRSPAGLWDFVAEQKSAQGPVPRERYNIGGFYDPQGSRSGTTNVPGGYFINEDVRHFDNAFFGINNLEATYMDPQQRKLLEVVYECLASSGTSMDSVSGSTTGVYVANFSVDYQPIQTRDPDYLHRYIATGSGATIMSNRISHVFNLHGPSFTIDTACSSSLYALHQALNAMKMGDCDSVIVASSNLIMSPELHIAAAKSGVLSPTGTCHTFDASADGYGRAEGINAIYVKRLSEALKDGNPIRAIIRGSAVNASGRTPGISQPGAKLQEVVMRKAYQNAGLDFAGTDYVECHGTGTPVGDPIEVDAIGRCFSPREGPALLIGSVKTNVGHSEGASGLTSILKVVQAFENGKIPPSRGIVKLNPKLILKARNLKVADKLEEWPRELRRASINSFGYGGANAHVILESAESFLGQDYLAKYSRLSDDLDSRNEQKLLVLPISAESSNSLRALVPQVSQAVSQCRDWETIQNLAHTIINGRDRLRQRSFILAKYEGGSGKVVYEMAEGEISKRTANPLPFGFVFTGQGAQYSNMAKELILENQNFCNTIRRLDAVLQALPTPHTPHWTLEQLLLGGDSSQINEATCSQPICTAVQVGLIDLLKSWGVRPTSVVGHSSGEIAAAYAANLLTFSQAILVAYFRGYVVGETPPAGAMMAVGLDYEEAKLVIESKGLEAQVNVACINAPQSVTLSGSSAGIDVLMQELQSKNKFARRLETGGRAYHSHLMKEIGPSYEELLTPFFDNNNDKSASLVNAAKMYSSVGHSSDKLVVLDHRTNMPAYWRKNLEQPVQFAAALANLVEGGSNTAHLIEIGPHAALKGPIKQIRTGLGLDEKALPYSSTLSRNQDADFCMKVLAGELFTQGHQTLNWDNINSFPESGLRILHSLTPYPWDYSGGLLWSEPRASVEMRNRIHLRHELLGTLALTGNGIDFTWRNLLRLSEIPWLRDHKLEDQIVFPAAGYIALAIEAVSQISGVKDKLPAQLAFEFRNVNINTALNIPDDERDVYSTAKDLELHTTMSARKISNANSSADWHDFSVSSWLTGRATTHCTGSVRLTEPRKDGTADKHSSVMLRNTDDFDVWSTSRWYTKWHQEGLCFGPHFQSLSSLRTDGGRRRREAIGVTRLQPSIPKTGSANYPVHPVTIDAALQAAILSTTAGRVSALKTWLPVFIAECRIQPTQETLASRVDGDSEADGVIHSLSEETGVSSRRIDGTLWDPRGIPVVDFKGGRISLYTGKKEATTQQSEQLYNNDGTSSASVISYIQRQPTLRIHWKPDVLRLRPEAEAQLRDYVAVFIDQQHDDLRDDESLAAIGALLDLAGHKNPSIRVLELGGDVFGYKGKQWQSMLDKDTAFPRYHSWHSGNVTDDGDIKVEREVYDGPFDVILIPRHAVSKQIWNQAPEQIAELASGKGTIVTRTSKAAITGLKAAGFDVWDAGKQVLLAVRPLVRTSLTGRNALLIVGRTEDPSSTVKEFANGLVKYLQQKAGVSSVNMIGLHQVDSTQIVETDICISLLEMEDEFLATMSPQNMNRLRAVTDTVTDLLWLTGANMLGSTPDPNLTLSSGLSRALMLEQPTLRYSVIDVGPLQQLDFAATYSNMLTALVARYDKDDCEFIERNGLLHISRYGPDFRLNTAFRRRLELESEKKMQTLAETELAQLSIGRVGVMNTLYFQQLTELELQPGQSRTPPAGYVDIEVKAVSLNAKDVYAMSGRVDTRDKTTAFEFAGVVTAIGHDVENVEVGDRAAACAPHHLGTAVRVPARSVHKMLDDEEFTAVPPLLLVYGTALYAINEAARLRPGESVLVHAGSGGLGIATISLARRIGAVVYTTVGSQTKRDYLIKELGIPASHIFSSRDPSFVQAIMQATGGRGVDVVINSLVGDLMHESWQCLSEFGRFVEVGKRELVDAGKLDMRVFLRNATFTAFDLSELFYARDPFHRAIWDRVMAETLQLYRAGDLLPLPMKVFDVNQVAQAYRYFASKDRVGKIVISMEDPRARIPVVPATYGSVFDAEKVYLLVGCLGGLGRSLSKWMMTRGARRFVFLGRSGADKPSAQQLVSRLENAGANVEVIRGDVSKAADVTAAVTACLTTGRRIGGVVQAAMGLHEALFTRMPNEAWHTGIDPKWRGTWNLHNALQVHVEKDWQNEPDFFLLTSSVSGTVGTATESNYCSANGFLDAFARWRRSRGQACVSVGLGMISEVGYLHENPEIEALLLRKGIQPLNEDEFLQIVDLALASEVARSPEEAHLLTGLEPAAIRELSARGFDVTSHGVLVEARAAVLLASLLAEKEATSMAQGGQANAVAAAAPWFKDVPVALSAAFAPEADADSIQEALLRLIKKRFSNLILMPSDQIGESRSLPDFGVDSMIASEFRSWFWSVFRVDIPFLDIMNAQTSLMVLAQFVEEKLPRYLP</sequence>
<evidence type="ECO:0000313" key="1">
    <source>
        <dbReference type="EMBL" id="KAI6086407.1"/>
    </source>
</evidence>